<keyword evidence="4" id="KW-0238">DNA-binding</keyword>
<evidence type="ECO:0000259" key="7">
    <source>
        <dbReference type="Pfam" id="PF08281"/>
    </source>
</evidence>
<evidence type="ECO:0000259" key="6">
    <source>
        <dbReference type="Pfam" id="PF04542"/>
    </source>
</evidence>
<dbReference type="Gene3D" id="1.10.1740.10">
    <property type="match status" value="1"/>
</dbReference>
<keyword evidence="9" id="KW-1185">Reference proteome</keyword>
<keyword evidence="5" id="KW-0804">Transcription</keyword>
<dbReference type="InterPro" id="IPR014284">
    <property type="entry name" value="RNA_pol_sigma-70_dom"/>
</dbReference>
<dbReference type="GO" id="GO:0003677">
    <property type="term" value="F:DNA binding"/>
    <property type="evidence" value="ECO:0007669"/>
    <property type="project" value="UniProtKB-KW"/>
</dbReference>
<comment type="similarity">
    <text evidence="1">Belongs to the sigma-70 factor family. ECF subfamily.</text>
</comment>
<dbReference type="AlphaFoldDB" id="A0A239P7X8"/>
<dbReference type="InterPro" id="IPR013249">
    <property type="entry name" value="RNA_pol_sigma70_r4_t2"/>
</dbReference>
<reference evidence="8 9" key="1">
    <citation type="submission" date="2017-06" db="EMBL/GenBank/DDBJ databases">
        <authorList>
            <person name="Kim H.J."/>
            <person name="Triplett B.A."/>
        </authorList>
    </citation>
    <scope>NUCLEOTIDE SEQUENCE [LARGE SCALE GENOMIC DNA]</scope>
    <source>
        <strain evidence="8 9">CGMCC 4.5593</strain>
    </source>
</reference>
<dbReference type="InterPro" id="IPR039425">
    <property type="entry name" value="RNA_pol_sigma-70-like"/>
</dbReference>
<dbReference type="Pfam" id="PF08281">
    <property type="entry name" value="Sigma70_r4_2"/>
    <property type="match status" value="1"/>
</dbReference>
<dbReference type="PANTHER" id="PTHR43133">
    <property type="entry name" value="RNA POLYMERASE ECF-TYPE SIGMA FACTO"/>
    <property type="match status" value="1"/>
</dbReference>
<dbReference type="InterPro" id="IPR013324">
    <property type="entry name" value="RNA_pol_sigma_r3/r4-like"/>
</dbReference>
<dbReference type="SUPFAM" id="SSF88946">
    <property type="entry name" value="Sigma2 domain of RNA polymerase sigma factors"/>
    <property type="match status" value="1"/>
</dbReference>
<dbReference type="EMBL" id="FZPH01000014">
    <property type="protein sequence ID" value="SNT63003.1"/>
    <property type="molecule type" value="Genomic_DNA"/>
</dbReference>
<evidence type="ECO:0000313" key="8">
    <source>
        <dbReference type="EMBL" id="SNT63003.1"/>
    </source>
</evidence>
<keyword evidence="2" id="KW-0805">Transcription regulation</keyword>
<dbReference type="RefSeq" id="WP_179266437.1">
    <property type="nucleotide sequence ID" value="NZ_FZPH01000014.1"/>
</dbReference>
<accession>A0A239P7X8</accession>
<sequence>MTYERGAALRQVEDLFRSTSPKLLREALLGSGGDRAAAEDLVQDAFQAMWCAWDRVGGLSADQQRAWLFGTLRHKIVDRFRWRRREFLIEPDQFTLLYEERSVPAEARRILAGEMLDRCWRVIEGMPPTQQHVFWLRAHEWKTAEIADCLGIKATTVRDHYRRGMQRLNDEVGNGKTVFGTLDGDDLEGGAAG</sequence>
<evidence type="ECO:0000256" key="2">
    <source>
        <dbReference type="ARBA" id="ARBA00023015"/>
    </source>
</evidence>
<evidence type="ECO:0000256" key="1">
    <source>
        <dbReference type="ARBA" id="ARBA00010641"/>
    </source>
</evidence>
<dbReference type="InterPro" id="IPR007627">
    <property type="entry name" value="RNA_pol_sigma70_r2"/>
</dbReference>
<evidence type="ECO:0000256" key="3">
    <source>
        <dbReference type="ARBA" id="ARBA00023082"/>
    </source>
</evidence>
<dbReference type="GO" id="GO:0006352">
    <property type="term" value="P:DNA-templated transcription initiation"/>
    <property type="evidence" value="ECO:0007669"/>
    <property type="project" value="InterPro"/>
</dbReference>
<keyword evidence="3" id="KW-0731">Sigma factor</keyword>
<organism evidence="8 9">
    <name type="scientific">Asanoa hainanensis</name>
    <dbReference type="NCBI Taxonomy" id="560556"/>
    <lineage>
        <taxon>Bacteria</taxon>
        <taxon>Bacillati</taxon>
        <taxon>Actinomycetota</taxon>
        <taxon>Actinomycetes</taxon>
        <taxon>Micromonosporales</taxon>
        <taxon>Micromonosporaceae</taxon>
        <taxon>Asanoa</taxon>
    </lineage>
</organism>
<evidence type="ECO:0000256" key="5">
    <source>
        <dbReference type="ARBA" id="ARBA00023163"/>
    </source>
</evidence>
<feature type="domain" description="RNA polymerase sigma factor 70 region 4 type 2" evidence="7">
    <location>
        <begin position="120"/>
        <end position="168"/>
    </location>
</feature>
<dbReference type="PANTHER" id="PTHR43133:SF8">
    <property type="entry name" value="RNA POLYMERASE SIGMA FACTOR HI_1459-RELATED"/>
    <property type="match status" value="1"/>
</dbReference>
<gene>
    <name evidence="8" type="ORF">SAMN05421812_114249</name>
</gene>
<dbReference type="NCBIfam" id="TIGR02937">
    <property type="entry name" value="sigma70-ECF"/>
    <property type="match status" value="1"/>
</dbReference>
<dbReference type="GO" id="GO:0016987">
    <property type="term" value="F:sigma factor activity"/>
    <property type="evidence" value="ECO:0007669"/>
    <property type="project" value="UniProtKB-KW"/>
</dbReference>
<dbReference type="InterPro" id="IPR036388">
    <property type="entry name" value="WH-like_DNA-bd_sf"/>
</dbReference>
<proteinExistence type="inferred from homology"/>
<dbReference type="Proteomes" id="UP000198362">
    <property type="component" value="Unassembled WGS sequence"/>
</dbReference>
<evidence type="ECO:0000313" key="9">
    <source>
        <dbReference type="Proteomes" id="UP000198362"/>
    </source>
</evidence>
<dbReference type="Pfam" id="PF04542">
    <property type="entry name" value="Sigma70_r2"/>
    <property type="match status" value="1"/>
</dbReference>
<protein>
    <submittedName>
        <fullName evidence="8">RNA polymerase sigma-70 factor, ECF subfamily</fullName>
    </submittedName>
</protein>
<dbReference type="SUPFAM" id="SSF88659">
    <property type="entry name" value="Sigma3 and sigma4 domains of RNA polymerase sigma factors"/>
    <property type="match status" value="1"/>
</dbReference>
<dbReference type="InterPro" id="IPR013325">
    <property type="entry name" value="RNA_pol_sigma_r2"/>
</dbReference>
<feature type="domain" description="RNA polymerase sigma-70 region 2" evidence="6">
    <location>
        <begin position="22"/>
        <end position="85"/>
    </location>
</feature>
<dbReference type="Gene3D" id="1.10.10.10">
    <property type="entry name" value="Winged helix-like DNA-binding domain superfamily/Winged helix DNA-binding domain"/>
    <property type="match status" value="1"/>
</dbReference>
<evidence type="ECO:0000256" key="4">
    <source>
        <dbReference type="ARBA" id="ARBA00023125"/>
    </source>
</evidence>
<name>A0A239P7X8_9ACTN</name>